<dbReference type="InterPro" id="IPR016024">
    <property type="entry name" value="ARM-type_fold"/>
</dbReference>
<dbReference type="EMBL" id="HBUF01201566">
    <property type="protein sequence ID" value="CAG6662089.1"/>
    <property type="molecule type" value="Transcribed_RNA"/>
</dbReference>
<evidence type="ECO:0000256" key="1">
    <source>
        <dbReference type="ARBA" id="ARBA00004123"/>
    </source>
</evidence>
<feature type="domain" description="INTS4 8 helical bundle" evidence="3">
    <location>
        <begin position="609"/>
        <end position="802"/>
    </location>
</feature>
<proteinExistence type="predicted"/>
<feature type="domain" description="Integrator complex subunit 4/Protein SIEL C-terminal Ig-like" evidence="4">
    <location>
        <begin position="811"/>
        <end position="942"/>
    </location>
</feature>
<organism evidence="5">
    <name type="scientific">Cacopsylla melanoneura</name>
    <dbReference type="NCBI Taxonomy" id="428564"/>
    <lineage>
        <taxon>Eukaryota</taxon>
        <taxon>Metazoa</taxon>
        <taxon>Ecdysozoa</taxon>
        <taxon>Arthropoda</taxon>
        <taxon>Hexapoda</taxon>
        <taxon>Insecta</taxon>
        <taxon>Pterygota</taxon>
        <taxon>Neoptera</taxon>
        <taxon>Paraneoptera</taxon>
        <taxon>Hemiptera</taxon>
        <taxon>Sternorrhyncha</taxon>
        <taxon>Psylloidea</taxon>
        <taxon>Psyllidae</taxon>
        <taxon>Psyllinae</taxon>
        <taxon>Cacopsylla</taxon>
    </lineage>
</organism>
<dbReference type="Gene3D" id="1.25.10.10">
    <property type="entry name" value="Leucine-rich Repeat Variant"/>
    <property type="match status" value="2"/>
</dbReference>
<dbReference type="PANTHER" id="PTHR20938">
    <property type="entry name" value="INTEGRATOR COMPLEX SUBUNIT 4"/>
    <property type="match status" value="1"/>
</dbReference>
<dbReference type="InterPro" id="IPR056235">
    <property type="entry name" value="INTS4_8HBD"/>
</dbReference>
<sequence length="946" mass="106086">MATHIKKRALAEYTTQVVQQEAQEVPEKKIRLVKKTPTGATSAAVFIGRLDKCSSSNNALQLLLRAAEYLHFDEEDLQPSVKKLMDYYRAEKESAVRVVILALLADIGCNFYSDSNSLLELTREVLALTSNEESHKVRAQTLGTLLRLAKCVNNPDLNLKLIDVAKVYLKDTSHSVKSKCLFLIGELLPLGDTSVSTTLHLINCYTHSQDARVRGAAYKTLIGLHERGLSLDFSMYRDICKSLNDDYEIVRQSALKLVWILAQQYPENKIPLNNEGEEIRLVDDAFGLISNGVNDLSMQVRTQSAQLLGTMTLVSPEFLSQTLDKKLMSNMRKKSTAHEMAWKNVTSGEWSSGKKWMDDAPQEKIEADQINLMSSGACGAFVHGLEDEFLEVRQATVDAICSLSLNNSDFAVLCLDFLVDMFNDEIEEVRLRAIDSLSQISSHITLREDQLETILGGLEDFSLDVRDGLRRILASCRLSTKNCLQMCVSSLLDNLKKYPQDKKSLYHCLQKMGSSHPSLTLPLVHTLLAIHPFFDTAEKSVDEPAYISVLILIFNAAQHCSTMLPLFEEKTIRHYSYLRDTMPHLVPHLNLLGSAASTEMQSVPTSTCEFLRSMLQGIEEAPNTRVRVYLLQCAEEDLSRLSKIDSKVSGCAQLITMYINSLLLLHKIIQYKLWYSVSSPSSIRQNIVQLLQNTLKLEYLFVGLSDADLALIKQFKVKVLALQLVYVVRATNQSARTFCQHFLLQVELMSRFLKDKSIQPEEFIATMMRDLNQLEDTKPGTVARCLLPLLQLCHLTSPPQPNTQVGMCYAVINAPALSSDTVLKFTAGLLMGINLDADIYHLSNTQCLRIKVKYPDQQTHLIIPQASHLKLQNYDDGNTHRLVTTALVSAQVWTESSHVEISLVLDLSQNEGPLSHSLQTSIQPCIVDLCKPVKINIQPKPVKRGI</sequence>
<protein>
    <submittedName>
        <fullName evidence="5">Integrator complex subunit 4</fullName>
    </submittedName>
</protein>
<dbReference type="EMBL" id="HBUF01382757">
    <property type="protein sequence ID" value="CAG6730951.1"/>
    <property type="molecule type" value="Transcribed_RNA"/>
</dbReference>
<dbReference type="EMBL" id="HBUF01035450">
    <property type="protein sequence ID" value="CAG6616343.1"/>
    <property type="molecule type" value="Transcribed_RNA"/>
</dbReference>
<evidence type="ECO:0000256" key="2">
    <source>
        <dbReference type="ARBA" id="ARBA00023242"/>
    </source>
</evidence>
<dbReference type="GO" id="GO:0032039">
    <property type="term" value="C:integrator complex"/>
    <property type="evidence" value="ECO:0007669"/>
    <property type="project" value="TreeGrafter"/>
</dbReference>
<dbReference type="GO" id="GO:0016180">
    <property type="term" value="P:snRNA processing"/>
    <property type="evidence" value="ECO:0007669"/>
    <property type="project" value="TreeGrafter"/>
</dbReference>
<dbReference type="Pfam" id="PF25458">
    <property type="entry name" value="INTS4_C"/>
    <property type="match status" value="1"/>
</dbReference>
<accession>A0A8D8YM82</accession>
<dbReference type="AlphaFoldDB" id="A0A8D8YM82"/>
<dbReference type="PANTHER" id="PTHR20938:SF0">
    <property type="entry name" value="INTEGRATOR COMPLEX SUBUNIT 4"/>
    <property type="match status" value="1"/>
</dbReference>
<dbReference type="InterPro" id="IPR057412">
    <property type="entry name" value="INTS4_C"/>
</dbReference>
<dbReference type="EMBL" id="HBUF01656040">
    <property type="protein sequence ID" value="CAG6787797.1"/>
    <property type="molecule type" value="Transcribed_RNA"/>
</dbReference>
<evidence type="ECO:0000259" key="3">
    <source>
        <dbReference type="Pfam" id="PF24493"/>
    </source>
</evidence>
<evidence type="ECO:0000259" key="4">
    <source>
        <dbReference type="Pfam" id="PF25458"/>
    </source>
</evidence>
<comment type="subcellular location">
    <subcellularLocation>
        <location evidence="1">Nucleus</location>
    </subcellularLocation>
</comment>
<keyword evidence="2" id="KW-0539">Nucleus</keyword>
<name>A0A8D8YM82_9HEMI</name>
<dbReference type="InterPro" id="IPR011989">
    <property type="entry name" value="ARM-like"/>
</dbReference>
<dbReference type="SUPFAM" id="SSF48371">
    <property type="entry name" value="ARM repeat"/>
    <property type="match status" value="1"/>
</dbReference>
<reference evidence="5" key="1">
    <citation type="submission" date="2021-05" db="EMBL/GenBank/DDBJ databases">
        <authorList>
            <person name="Alioto T."/>
            <person name="Alioto T."/>
            <person name="Gomez Garrido J."/>
        </authorList>
    </citation>
    <scope>NUCLEOTIDE SEQUENCE</scope>
</reference>
<dbReference type="Pfam" id="PF24493">
    <property type="entry name" value="INTS4_8HBD"/>
    <property type="match status" value="1"/>
</dbReference>
<evidence type="ECO:0000313" key="5">
    <source>
        <dbReference type="EMBL" id="CAG6730951.1"/>
    </source>
</evidence>